<dbReference type="GO" id="GO:0071782">
    <property type="term" value="C:endoplasmic reticulum tubular network"/>
    <property type="evidence" value="ECO:0007669"/>
    <property type="project" value="TreeGrafter"/>
</dbReference>
<keyword evidence="1" id="KW-1133">Transmembrane helix</keyword>
<comment type="caution">
    <text evidence="3">The sequence shown here is derived from an EMBL/GenBank/DDBJ whole genome shotgun (WGS) entry which is preliminary data.</text>
</comment>
<evidence type="ECO:0000256" key="2">
    <source>
        <dbReference type="SAM" id="MobiDB-lite"/>
    </source>
</evidence>
<dbReference type="Pfam" id="PF03134">
    <property type="entry name" value="TB2_DP1_HVA22"/>
    <property type="match status" value="1"/>
</dbReference>
<keyword evidence="1" id="KW-0472">Membrane</keyword>
<comment type="similarity">
    <text evidence="1">Belongs to the DP1 family.</text>
</comment>
<evidence type="ECO:0000256" key="1">
    <source>
        <dbReference type="RuleBase" id="RU362006"/>
    </source>
</evidence>
<feature type="region of interest" description="Disordered" evidence="2">
    <location>
        <begin position="206"/>
        <end position="277"/>
    </location>
</feature>
<accession>A0AA89BYB3</accession>
<evidence type="ECO:0000313" key="4">
    <source>
        <dbReference type="Proteomes" id="UP001186944"/>
    </source>
</evidence>
<organism evidence="3 4">
    <name type="scientific">Pinctada imbricata</name>
    <name type="common">Atlantic pearl-oyster</name>
    <name type="synonym">Pinctada martensii</name>
    <dbReference type="NCBI Taxonomy" id="66713"/>
    <lineage>
        <taxon>Eukaryota</taxon>
        <taxon>Metazoa</taxon>
        <taxon>Spiralia</taxon>
        <taxon>Lophotrochozoa</taxon>
        <taxon>Mollusca</taxon>
        <taxon>Bivalvia</taxon>
        <taxon>Autobranchia</taxon>
        <taxon>Pteriomorphia</taxon>
        <taxon>Pterioida</taxon>
        <taxon>Pterioidea</taxon>
        <taxon>Pteriidae</taxon>
        <taxon>Pinctada</taxon>
    </lineage>
</organism>
<dbReference type="InterPro" id="IPR004345">
    <property type="entry name" value="TB2_DP1_HVA22"/>
</dbReference>
<feature type="compositionally biased region" description="Basic residues" evidence="2">
    <location>
        <begin position="267"/>
        <end position="277"/>
    </location>
</feature>
<dbReference type="GO" id="GO:0005881">
    <property type="term" value="C:cytoplasmic microtubule"/>
    <property type="evidence" value="ECO:0007669"/>
    <property type="project" value="TreeGrafter"/>
</dbReference>
<feature type="transmembrane region" description="Helical" evidence="1">
    <location>
        <begin position="51"/>
        <end position="76"/>
    </location>
</feature>
<proteinExistence type="inferred from homology"/>
<evidence type="ECO:0000313" key="3">
    <source>
        <dbReference type="EMBL" id="KAK3094964.1"/>
    </source>
</evidence>
<keyword evidence="4" id="KW-1185">Reference proteome</keyword>
<dbReference type="PANTHER" id="PTHR12300">
    <property type="entry name" value="HVA22-LIKE PROTEINS"/>
    <property type="match status" value="1"/>
</dbReference>
<dbReference type="EMBL" id="VSWD01000008">
    <property type="protein sequence ID" value="KAK3094964.1"/>
    <property type="molecule type" value="Genomic_DNA"/>
</dbReference>
<reference evidence="3" key="1">
    <citation type="submission" date="2019-08" db="EMBL/GenBank/DDBJ databases">
        <title>The improved chromosome-level genome for the pearl oyster Pinctada fucata martensii using PacBio sequencing and Hi-C.</title>
        <authorList>
            <person name="Zheng Z."/>
        </authorList>
    </citation>
    <scope>NUCLEOTIDE SEQUENCE</scope>
    <source>
        <strain evidence="3">ZZ-2019</strain>
        <tissue evidence="3">Adductor muscle</tissue>
    </source>
</reference>
<dbReference type="Proteomes" id="UP001186944">
    <property type="component" value="Unassembled WGS sequence"/>
</dbReference>
<dbReference type="GO" id="GO:0071786">
    <property type="term" value="P:endoplasmic reticulum tubular network organization"/>
    <property type="evidence" value="ECO:0007669"/>
    <property type="project" value="TreeGrafter"/>
</dbReference>
<feature type="transmembrane region" description="Helical" evidence="1">
    <location>
        <begin position="6"/>
        <end position="30"/>
    </location>
</feature>
<feature type="compositionally biased region" description="Polar residues" evidence="2">
    <location>
        <begin position="213"/>
        <end position="231"/>
    </location>
</feature>
<dbReference type="AlphaFoldDB" id="A0AA89BYB3"/>
<gene>
    <name evidence="3" type="ORF">FSP39_008417</name>
</gene>
<dbReference type="PANTHER" id="PTHR12300:SF117">
    <property type="entry name" value="LP05237P-RELATED"/>
    <property type="match status" value="1"/>
</dbReference>
<dbReference type="GO" id="GO:0005789">
    <property type="term" value="C:endoplasmic reticulum membrane"/>
    <property type="evidence" value="ECO:0007669"/>
    <property type="project" value="TreeGrafter"/>
</dbReference>
<keyword evidence="1" id="KW-0812">Transmembrane</keyword>
<comment type="subcellular location">
    <subcellularLocation>
        <location evidence="1">Membrane</location>
        <topology evidence="1">Multi-pass membrane protein</topology>
    </subcellularLocation>
</comment>
<dbReference type="GO" id="GO:0008017">
    <property type="term" value="F:microtubule binding"/>
    <property type="evidence" value="ECO:0007669"/>
    <property type="project" value="TreeGrafter"/>
</dbReference>
<protein>
    <recommendedName>
        <fullName evidence="1">Receptor expression-enhancing protein</fullName>
    </recommendedName>
</protein>
<sequence>MTFREFVLKIVSCISPPIYVFCRLFFGTLYPAYASYKAIRTKNVKEYVKWMMYWIVFALFCFVETFADVLLSWLPFYYEVKIIFVIWMLSPITRGSSFLYKKFVHPHLLKREKEIDEYIAQYSKKGYSTLMQLGTKGLSYATNVVVNTAIKGQTSLADHIRKSYSTNDLRVPDDSVDGDSNIRYIDDDDDLDYRLAEDNREIERRKGIRRTNSDASELRPSQSRYSNTPYLSSVEEAEEEEREDAYVRAGYKSPRHKSDPYATLPRTRARTRSKLPR</sequence>
<name>A0AA89BYB3_PINIB</name>